<comment type="subcellular location">
    <subcellularLocation>
        <location evidence="1 13 14">Cytoplasm</location>
    </subcellularLocation>
</comment>
<comment type="function">
    <text evidence="12 13 14">The RecF protein is involved in DNA metabolism; it is required for DNA replication and normal SOS inducibility. RecF binds preferentially to single-stranded, linear DNA. It also seems to bind ATP.</text>
</comment>
<evidence type="ECO:0000256" key="12">
    <source>
        <dbReference type="ARBA" id="ARBA00025401"/>
    </source>
</evidence>
<comment type="similarity">
    <text evidence="2 13 14">Belongs to the RecF family.</text>
</comment>
<dbReference type="STRING" id="499555.BJL86_0003"/>
<dbReference type="Gene3D" id="1.20.1050.90">
    <property type="entry name" value="RecF/RecN/SMC, N-terminal domain"/>
    <property type="match status" value="1"/>
</dbReference>
<dbReference type="Proteomes" id="UP000186104">
    <property type="component" value="Chromosome"/>
</dbReference>
<dbReference type="InterPro" id="IPR003395">
    <property type="entry name" value="RecF/RecN/SMC_N"/>
</dbReference>
<dbReference type="GO" id="GO:0005737">
    <property type="term" value="C:cytoplasm"/>
    <property type="evidence" value="ECO:0007669"/>
    <property type="project" value="UniProtKB-SubCell"/>
</dbReference>
<name>A0A173LHP4_9ACTN</name>
<dbReference type="KEGG" id="dtm:BJL86_0003"/>
<keyword evidence="17" id="KW-1185">Reference proteome</keyword>
<dbReference type="PROSITE" id="PS00618">
    <property type="entry name" value="RECF_2"/>
    <property type="match status" value="1"/>
</dbReference>
<dbReference type="InterPro" id="IPR027417">
    <property type="entry name" value="P-loop_NTPase"/>
</dbReference>
<gene>
    <name evidence="13" type="primary">recF</name>
    <name evidence="16" type="ORF">BJL86_0003</name>
</gene>
<dbReference type="RefSeq" id="WP_067474411.1">
    <property type="nucleotide sequence ID" value="NZ_CP015961.1"/>
</dbReference>
<evidence type="ECO:0000259" key="15">
    <source>
        <dbReference type="Pfam" id="PF02463"/>
    </source>
</evidence>
<evidence type="ECO:0000256" key="6">
    <source>
        <dbReference type="ARBA" id="ARBA00022741"/>
    </source>
</evidence>
<dbReference type="EMBL" id="CP015961">
    <property type="protein sequence ID" value="ANI90817.1"/>
    <property type="molecule type" value="Genomic_DNA"/>
</dbReference>
<dbReference type="GO" id="GO:0009432">
    <property type="term" value="P:SOS response"/>
    <property type="evidence" value="ECO:0007669"/>
    <property type="project" value="UniProtKB-UniRule"/>
</dbReference>
<dbReference type="AlphaFoldDB" id="A0A173LHP4"/>
<reference evidence="16 17" key="1">
    <citation type="submission" date="2016-06" db="EMBL/GenBank/DDBJ databases">
        <title>Complete genome sequence of a saline-alkali tolerant type strain Dietzia timorensis ID05-A0528T.</title>
        <authorList>
            <person name="Wu X."/>
        </authorList>
    </citation>
    <scope>NUCLEOTIDE SEQUENCE [LARGE SCALE GENOMIC DNA]</scope>
    <source>
        <strain evidence="16 17">ID05-A0528</strain>
    </source>
</reference>
<evidence type="ECO:0000256" key="10">
    <source>
        <dbReference type="ARBA" id="ARBA00023204"/>
    </source>
</evidence>
<dbReference type="GO" id="GO:0000731">
    <property type="term" value="P:DNA synthesis involved in DNA repair"/>
    <property type="evidence" value="ECO:0007669"/>
    <property type="project" value="TreeGrafter"/>
</dbReference>
<dbReference type="GO" id="GO:0006302">
    <property type="term" value="P:double-strand break repair"/>
    <property type="evidence" value="ECO:0007669"/>
    <property type="project" value="TreeGrafter"/>
</dbReference>
<keyword evidence="4 13" id="KW-0963">Cytoplasm</keyword>
<keyword evidence="6 13" id="KW-0547">Nucleotide-binding</keyword>
<evidence type="ECO:0000256" key="7">
    <source>
        <dbReference type="ARBA" id="ARBA00022763"/>
    </source>
</evidence>
<keyword evidence="10 13" id="KW-0234">DNA repair</keyword>
<accession>A0A173LHP4</accession>
<dbReference type="InterPro" id="IPR018078">
    <property type="entry name" value="DNA-binding_RecF_CS"/>
</dbReference>
<dbReference type="PANTHER" id="PTHR32182:SF0">
    <property type="entry name" value="DNA REPLICATION AND REPAIR PROTEIN RECF"/>
    <property type="match status" value="1"/>
</dbReference>
<keyword evidence="11 13" id="KW-0742">SOS response</keyword>
<evidence type="ECO:0000256" key="5">
    <source>
        <dbReference type="ARBA" id="ARBA00022705"/>
    </source>
</evidence>
<dbReference type="Gene3D" id="3.40.50.300">
    <property type="entry name" value="P-loop containing nucleotide triphosphate hydrolases"/>
    <property type="match status" value="1"/>
</dbReference>
<evidence type="ECO:0000313" key="17">
    <source>
        <dbReference type="Proteomes" id="UP000186104"/>
    </source>
</evidence>
<keyword evidence="9 13" id="KW-0238">DNA-binding</keyword>
<evidence type="ECO:0000256" key="13">
    <source>
        <dbReference type="HAMAP-Rule" id="MF_00365"/>
    </source>
</evidence>
<evidence type="ECO:0000256" key="4">
    <source>
        <dbReference type="ARBA" id="ARBA00022490"/>
    </source>
</evidence>
<evidence type="ECO:0000256" key="2">
    <source>
        <dbReference type="ARBA" id="ARBA00008016"/>
    </source>
</evidence>
<evidence type="ECO:0000256" key="8">
    <source>
        <dbReference type="ARBA" id="ARBA00022840"/>
    </source>
</evidence>
<evidence type="ECO:0000256" key="14">
    <source>
        <dbReference type="RuleBase" id="RU000578"/>
    </source>
</evidence>
<evidence type="ECO:0000256" key="1">
    <source>
        <dbReference type="ARBA" id="ARBA00004496"/>
    </source>
</evidence>
<dbReference type="HAMAP" id="MF_00365">
    <property type="entry name" value="RecF"/>
    <property type="match status" value="1"/>
</dbReference>
<dbReference type="NCBIfam" id="TIGR00611">
    <property type="entry name" value="recf"/>
    <property type="match status" value="1"/>
</dbReference>
<dbReference type="GO" id="GO:0006260">
    <property type="term" value="P:DNA replication"/>
    <property type="evidence" value="ECO:0007669"/>
    <property type="project" value="UniProtKB-UniRule"/>
</dbReference>
<keyword evidence="7 13" id="KW-0227">DNA damage</keyword>
<evidence type="ECO:0000313" key="16">
    <source>
        <dbReference type="EMBL" id="ANI90817.1"/>
    </source>
</evidence>
<evidence type="ECO:0000256" key="11">
    <source>
        <dbReference type="ARBA" id="ARBA00023236"/>
    </source>
</evidence>
<dbReference type="GO" id="GO:0005524">
    <property type="term" value="F:ATP binding"/>
    <property type="evidence" value="ECO:0007669"/>
    <property type="project" value="UniProtKB-UniRule"/>
</dbReference>
<evidence type="ECO:0000256" key="9">
    <source>
        <dbReference type="ARBA" id="ARBA00023125"/>
    </source>
</evidence>
<dbReference type="PANTHER" id="PTHR32182">
    <property type="entry name" value="DNA REPLICATION AND REPAIR PROTEIN RECF"/>
    <property type="match status" value="1"/>
</dbReference>
<protein>
    <recommendedName>
        <fullName evidence="3 13">DNA replication and repair protein RecF</fullName>
    </recommendedName>
</protein>
<organism evidence="16 17">
    <name type="scientific">Dietzia timorensis</name>
    <dbReference type="NCBI Taxonomy" id="499555"/>
    <lineage>
        <taxon>Bacteria</taxon>
        <taxon>Bacillati</taxon>
        <taxon>Actinomycetota</taxon>
        <taxon>Actinomycetes</taxon>
        <taxon>Mycobacteriales</taxon>
        <taxon>Dietziaceae</taxon>
        <taxon>Dietzia</taxon>
    </lineage>
</organism>
<feature type="binding site" evidence="13">
    <location>
        <begin position="30"/>
        <end position="37"/>
    </location>
    <ligand>
        <name>ATP</name>
        <dbReference type="ChEBI" id="CHEBI:30616"/>
    </ligand>
</feature>
<keyword evidence="8 13" id="KW-0067">ATP-binding</keyword>
<sequence length="399" mass="43335">MHLRGLRLVDYRSWPQLDLELDTGTTVLVGRNGFGKTNVLEAITMLATLSSHRVSGDAPLVRTGKEGAIITALAHNRGRELSVELAVNKGKANRARLNTSSVRSPRQILGVVQSVIFAPEDLALVRAEPSGRRAFLDDLAVQRRPRMAALRSEYDKVVRQRTALLKNAAAALRRAPDQEALASIEVWDIRLAELGAQIVAARAGLVEELGPLVTEAYARLAPTSRAATIAYVPRLRGEVPGVAELQDTDFMEAVLLAEIAARRDDEVVRGQTLVGPHRDELQLNLGQEPAKGFASHGETWSFALALRIASLELLRKDDMEPILMLDDVFAELDTARRSALAEVATGVEQVLVTAAVPEDLPAALGGTRCYVDMTGTGDERESRITRIERPGLGETVEGE</sequence>
<dbReference type="InterPro" id="IPR042174">
    <property type="entry name" value="RecF_2"/>
</dbReference>
<dbReference type="Pfam" id="PF02463">
    <property type="entry name" value="SMC_N"/>
    <property type="match status" value="1"/>
</dbReference>
<keyword evidence="5 13" id="KW-0235">DNA replication</keyword>
<dbReference type="GO" id="GO:0003697">
    <property type="term" value="F:single-stranded DNA binding"/>
    <property type="evidence" value="ECO:0007669"/>
    <property type="project" value="UniProtKB-UniRule"/>
</dbReference>
<dbReference type="OrthoDB" id="9803889at2"/>
<dbReference type="SUPFAM" id="SSF52540">
    <property type="entry name" value="P-loop containing nucleoside triphosphate hydrolases"/>
    <property type="match status" value="1"/>
</dbReference>
<dbReference type="InterPro" id="IPR001238">
    <property type="entry name" value="DNA-binding_RecF"/>
</dbReference>
<feature type="domain" description="RecF/RecN/SMC N-terminal" evidence="15">
    <location>
        <begin position="3"/>
        <end position="355"/>
    </location>
</feature>
<evidence type="ECO:0000256" key="3">
    <source>
        <dbReference type="ARBA" id="ARBA00020170"/>
    </source>
</evidence>
<proteinExistence type="inferred from homology"/>